<dbReference type="SMART" id="SM00490">
    <property type="entry name" value="HELICc"/>
    <property type="match status" value="1"/>
</dbReference>
<organism evidence="4 5">
    <name type="scientific">Chitinophaga jiangningensis</name>
    <dbReference type="NCBI Taxonomy" id="1419482"/>
    <lineage>
        <taxon>Bacteria</taxon>
        <taxon>Pseudomonadati</taxon>
        <taxon>Bacteroidota</taxon>
        <taxon>Chitinophagia</taxon>
        <taxon>Chitinophagales</taxon>
        <taxon>Chitinophagaceae</taxon>
        <taxon>Chitinophaga</taxon>
    </lineage>
</organism>
<dbReference type="OrthoDB" id="9760715at2"/>
<dbReference type="GO" id="GO:0005524">
    <property type="term" value="F:ATP binding"/>
    <property type="evidence" value="ECO:0007669"/>
    <property type="project" value="InterPro"/>
</dbReference>
<evidence type="ECO:0000313" key="5">
    <source>
        <dbReference type="Proteomes" id="UP000184420"/>
    </source>
</evidence>
<dbReference type="PANTHER" id="PTHR10799">
    <property type="entry name" value="SNF2/RAD54 HELICASE FAMILY"/>
    <property type="match status" value="1"/>
</dbReference>
<evidence type="ECO:0000259" key="3">
    <source>
        <dbReference type="PROSITE" id="PS51194"/>
    </source>
</evidence>
<evidence type="ECO:0000259" key="2">
    <source>
        <dbReference type="PROSITE" id="PS51192"/>
    </source>
</evidence>
<dbReference type="InterPro" id="IPR049730">
    <property type="entry name" value="SNF2/RAD54-like_C"/>
</dbReference>
<feature type="domain" description="Helicase C-terminal" evidence="3">
    <location>
        <begin position="1179"/>
        <end position="1340"/>
    </location>
</feature>
<dbReference type="Gene3D" id="3.40.50.300">
    <property type="entry name" value="P-loop containing nucleotide triphosphate hydrolases"/>
    <property type="match status" value="1"/>
</dbReference>
<reference evidence="4 5" key="1">
    <citation type="submission" date="2016-11" db="EMBL/GenBank/DDBJ databases">
        <authorList>
            <person name="Jaros S."/>
            <person name="Januszkiewicz K."/>
            <person name="Wedrychowicz H."/>
        </authorList>
    </citation>
    <scope>NUCLEOTIDE SEQUENCE [LARGE SCALE GENOMIC DNA]</scope>
    <source>
        <strain evidence="4 5">DSM 27406</strain>
    </source>
</reference>
<gene>
    <name evidence="4" type="ORF">SAMN05444266_102145</name>
</gene>
<dbReference type="Gene3D" id="3.40.50.10810">
    <property type="entry name" value="Tandem AAA-ATPase domain"/>
    <property type="match status" value="1"/>
</dbReference>
<dbReference type="STRING" id="1419482.SAMN05444266_102145"/>
<dbReference type="CDD" id="cd18793">
    <property type="entry name" value="SF2_C_SNF"/>
    <property type="match status" value="1"/>
</dbReference>
<keyword evidence="4" id="KW-0067">ATP-binding</keyword>
<proteinExistence type="predicted"/>
<dbReference type="SUPFAM" id="SSF52540">
    <property type="entry name" value="P-loop containing nucleoside triphosphate hydrolases"/>
    <property type="match status" value="2"/>
</dbReference>
<dbReference type="GO" id="GO:0004386">
    <property type="term" value="F:helicase activity"/>
    <property type="evidence" value="ECO:0007669"/>
    <property type="project" value="UniProtKB-KW"/>
</dbReference>
<accession>A0A1M6Y4M1</accession>
<evidence type="ECO:0000313" key="4">
    <source>
        <dbReference type="EMBL" id="SHL13083.1"/>
    </source>
</evidence>
<dbReference type="InterPro" id="IPR000330">
    <property type="entry name" value="SNF2_N"/>
</dbReference>
<protein>
    <submittedName>
        <fullName evidence="4">Superfamily II DNA or RNA helicase, SNF2 family</fullName>
    </submittedName>
</protein>
<dbReference type="GO" id="GO:0016787">
    <property type="term" value="F:hydrolase activity"/>
    <property type="evidence" value="ECO:0007669"/>
    <property type="project" value="UniProtKB-KW"/>
</dbReference>
<dbReference type="PROSITE" id="PS51194">
    <property type="entry name" value="HELICASE_CTER"/>
    <property type="match status" value="1"/>
</dbReference>
<dbReference type="InterPro" id="IPR027417">
    <property type="entry name" value="P-loop_NTPase"/>
</dbReference>
<keyword evidence="1" id="KW-0378">Hydrolase</keyword>
<dbReference type="InterPro" id="IPR014001">
    <property type="entry name" value="Helicase_ATP-bd"/>
</dbReference>
<dbReference type="InterPro" id="IPR038718">
    <property type="entry name" value="SNF2-like_sf"/>
</dbReference>
<dbReference type="EMBL" id="FRBL01000002">
    <property type="protein sequence ID" value="SHL13083.1"/>
    <property type="molecule type" value="Genomic_DNA"/>
</dbReference>
<dbReference type="Pfam" id="PF00271">
    <property type="entry name" value="Helicase_C"/>
    <property type="match status" value="1"/>
</dbReference>
<dbReference type="PROSITE" id="PS51192">
    <property type="entry name" value="HELICASE_ATP_BIND_1"/>
    <property type="match status" value="1"/>
</dbReference>
<dbReference type="RefSeq" id="WP_073078764.1">
    <property type="nucleotide sequence ID" value="NZ_FRBL01000002.1"/>
</dbReference>
<dbReference type="InterPro" id="IPR001650">
    <property type="entry name" value="Helicase_C-like"/>
</dbReference>
<evidence type="ECO:0000256" key="1">
    <source>
        <dbReference type="ARBA" id="ARBA00022801"/>
    </source>
</evidence>
<keyword evidence="4" id="KW-0347">Helicase</keyword>
<sequence length="1346" mass="152613">MFEDPHFSRQYDHLSPNLRIMTDVLAIYMYPIDKPTLNAAMATLLPLQPVVVGEMLQQLADIGIVVKNVSGSFLLPLEYCLQLFPAVIMQPHYQDMLRAVPANDFHFYSTHAALQEMQRILVAYFIGDRSLLQLPVRKMEQNLTEYLPYLSCLAGRTAYKGILHFFSENAVAAMFSWSLRFQEQLMQPITVLKELQEELTPFSTVRICPEVSLLDGSLAAIPSPETTDEHFQQAVWLLYHDTSAKARQMFELGIKKQRSTDKKNTLPTTAIYAFYYACCLALLPPADSSPLIQKITTHYERKPFPAIVPALALLYLHMGKRERAENLLEILFENAAREADKRLMALLGYLALRWYHPKNKLLVLHQTSRRVLLARAVANGYGLPAFEYCYHTRDENYDGYQSFYDEFAATTGLKPLGASADQVPEWERVLNSLLGHEEKKREKAAVPYRIAYLLDLQQYTIQPVLQQFKDEVWSSGRPLPLSRLKDGSAEGMTDQDLRIGTAIQKVSYYNTGSDGWSFEPRVWQEMAGHPLLFDINNGAPVEVVKGVPEINVITNAKGYTISTNIHDFNTPMIFIRESNTRLKVIVLNTWQQHLLRTLHQLHTIPLTGKDKLNAVLQQVATHLTVHADMLETPTDIRSITADARIVVQLLPVNTGLKAAFFVKPFRNDPPYCKPGLGGRAVLGIMNGERCQARRNLDQELANYKELLGYIQLEVMQEVDDDQIIFEDAMDCLQLLEVIRLHPDIAVAEWPEGERYRIRQELDASQLHITIKEKDHWFTADGSIRVDEYTVLTLKELLDTNRLKHNRFYTLKNGEIVSLTDGIRRRLQELATFTMEEKDQLRIRPMIVPFASEALMDLEAVKTDTAWRNMLKKWEQAKELKVEVPAGLQTSLRSYQEEGFRWMVQLASWGAGACLADDMGLGKTIQALALLLHRAPQGPALVVCPASVLPNWISEANKFAPALNVVDLSSVNRAAIIKEATTFTVVVTTYGLLHSEAQLLHKKVWHTVVLDEAHIIRNAGTRTAKAAYGLDAHFRLALTGTPVQNNLGEIWGLFRFLNEELLGSQEYFNKQYVFPSLRNPESPVKKQLKKLLSPFMLRRTKTAVLEELPPSTEIVKLVQQTPEEAALYEAVRRKALESLHTREDNIGQRHIKALAEITRLRLAACNPKLIDSNMDIPSSKLEVFMEIVEELLQNQHKALVFSQFVMHLDLIKAALLQKGVKFLYLDGSTPVATRASLVKQFQSGAADVFLISLKAGGLGLNLTAADYVIHLDPWWNPAIEEQASDRARRIGQTRPVTVYRLVTMHTIEEKILTLHHTKRALADQLLEGTDQSVKLSAEELVQLIESY</sequence>
<name>A0A1M6Y4M1_9BACT</name>
<dbReference type="Pfam" id="PF00176">
    <property type="entry name" value="SNF2-rel_dom"/>
    <property type="match status" value="1"/>
</dbReference>
<keyword evidence="5" id="KW-1185">Reference proteome</keyword>
<dbReference type="Proteomes" id="UP000184420">
    <property type="component" value="Unassembled WGS sequence"/>
</dbReference>
<feature type="domain" description="Helicase ATP-binding" evidence="2">
    <location>
        <begin position="903"/>
        <end position="1059"/>
    </location>
</feature>
<dbReference type="SMART" id="SM00487">
    <property type="entry name" value="DEXDc"/>
    <property type="match status" value="1"/>
</dbReference>
<keyword evidence="4" id="KW-0547">Nucleotide-binding</keyword>